<gene>
    <name evidence="1" type="ORF">Pla108_26400</name>
</gene>
<protein>
    <recommendedName>
        <fullName evidence="3">DUF1570 domain-containing protein</fullName>
    </recommendedName>
</protein>
<evidence type="ECO:0000313" key="2">
    <source>
        <dbReference type="Proteomes" id="UP000317421"/>
    </source>
</evidence>
<proteinExistence type="predicted"/>
<keyword evidence="2" id="KW-1185">Reference proteome</keyword>
<evidence type="ECO:0008006" key="3">
    <source>
        <dbReference type="Google" id="ProtNLM"/>
    </source>
</evidence>
<sequence>MDKGTDSLDGHRCRLLSKRGANGVLPGFVFALFLTATAHAEWPTPRPLDEGRLAVAGLRVVESRHATLVTDAASSAEIDNLPRLIDLAAPQWGERFGVEEDRLNTWRLRVYLIDEEAKFRALGLWPDKSGDFQHGLSLGYEVWVRQQATDYYRRHLLLHEATHSFMATLLGSCGPGWYMEGMAELCGTHAWDPATRKLRLAVIPASRDAAPDWGRIGLVRQDADAGKALSIEAVMRIDNRMVLSTESYAWVWALDGFLDHHPAYQERFRKAPGWVTSDEFDQSFRSVFAKDRRRLDQEWRLFTKTLDYGHDLKREAIDFRGGAPLAAGGSRRVKIAADRGWQSAGVAVKAGEPIHISATGRYVIGHEPDGAPWPCEPNGITLDYHAGRPLGELLATVDAGPGAFIEPTPIGLAADYTPPAAGTLYLRVNDAPDALAENEGEVTAVVTAR</sequence>
<accession>A0A5C6ACI5</accession>
<dbReference type="AlphaFoldDB" id="A0A5C6ACI5"/>
<name>A0A5C6ACI5_9BACT</name>
<comment type="caution">
    <text evidence="1">The sequence shown here is derived from an EMBL/GenBank/DDBJ whole genome shotgun (WGS) entry which is preliminary data.</text>
</comment>
<reference evidence="1 2" key="1">
    <citation type="submission" date="2019-02" db="EMBL/GenBank/DDBJ databases">
        <title>Deep-cultivation of Planctomycetes and their phenomic and genomic characterization uncovers novel biology.</title>
        <authorList>
            <person name="Wiegand S."/>
            <person name="Jogler M."/>
            <person name="Boedeker C."/>
            <person name="Pinto D."/>
            <person name="Vollmers J."/>
            <person name="Rivas-Marin E."/>
            <person name="Kohn T."/>
            <person name="Peeters S.H."/>
            <person name="Heuer A."/>
            <person name="Rast P."/>
            <person name="Oberbeckmann S."/>
            <person name="Bunk B."/>
            <person name="Jeske O."/>
            <person name="Meyerdierks A."/>
            <person name="Storesund J.E."/>
            <person name="Kallscheuer N."/>
            <person name="Luecker S."/>
            <person name="Lage O.M."/>
            <person name="Pohl T."/>
            <person name="Merkel B.J."/>
            <person name="Hornburger P."/>
            <person name="Mueller R.-W."/>
            <person name="Bruemmer F."/>
            <person name="Labrenz M."/>
            <person name="Spormann A.M."/>
            <person name="Op Den Camp H."/>
            <person name="Overmann J."/>
            <person name="Amann R."/>
            <person name="Jetten M.S.M."/>
            <person name="Mascher T."/>
            <person name="Medema M.H."/>
            <person name="Devos D.P."/>
            <person name="Kaster A.-K."/>
            <person name="Ovreas L."/>
            <person name="Rohde M."/>
            <person name="Galperin M.Y."/>
            <person name="Jogler C."/>
        </authorList>
    </citation>
    <scope>NUCLEOTIDE SEQUENCE [LARGE SCALE GENOMIC DNA]</scope>
    <source>
        <strain evidence="1 2">Pla108</strain>
    </source>
</reference>
<organism evidence="1 2">
    <name type="scientific">Botrimarina colliarenosi</name>
    <dbReference type="NCBI Taxonomy" id="2528001"/>
    <lineage>
        <taxon>Bacteria</taxon>
        <taxon>Pseudomonadati</taxon>
        <taxon>Planctomycetota</taxon>
        <taxon>Planctomycetia</taxon>
        <taxon>Pirellulales</taxon>
        <taxon>Lacipirellulaceae</taxon>
        <taxon>Botrimarina</taxon>
    </lineage>
</organism>
<dbReference type="Gene3D" id="2.60.120.430">
    <property type="entry name" value="Galactose-binding lectin"/>
    <property type="match status" value="1"/>
</dbReference>
<dbReference type="EMBL" id="SJPR01000003">
    <property type="protein sequence ID" value="TWT96865.1"/>
    <property type="molecule type" value="Genomic_DNA"/>
</dbReference>
<evidence type="ECO:0000313" key="1">
    <source>
        <dbReference type="EMBL" id="TWT96865.1"/>
    </source>
</evidence>
<dbReference type="Proteomes" id="UP000317421">
    <property type="component" value="Unassembled WGS sequence"/>
</dbReference>